<dbReference type="CDD" id="cd10936">
    <property type="entry name" value="CE4_DAC2"/>
    <property type="match status" value="1"/>
</dbReference>
<evidence type="ECO:0008006" key="4">
    <source>
        <dbReference type="Google" id="ProtNLM"/>
    </source>
</evidence>
<feature type="compositionally biased region" description="Low complexity" evidence="1">
    <location>
        <begin position="246"/>
        <end position="259"/>
    </location>
</feature>
<dbReference type="SUPFAM" id="SSF88713">
    <property type="entry name" value="Glycoside hydrolase/deacetylase"/>
    <property type="match status" value="1"/>
</dbReference>
<proteinExistence type="predicted"/>
<evidence type="ECO:0000313" key="2">
    <source>
        <dbReference type="EMBL" id="RGP39193.1"/>
    </source>
</evidence>
<comment type="caution">
    <text evidence="2">The sequence shown here is derived from an EMBL/GenBank/DDBJ whole genome shotgun (WGS) entry which is preliminary data.</text>
</comment>
<dbReference type="OrthoDB" id="7658418at2"/>
<dbReference type="EMBL" id="QWEY01000001">
    <property type="protein sequence ID" value="RGP39193.1"/>
    <property type="molecule type" value="Genomic_DNA"/>
</dbReference>
<feature type="compositionally biased region" description="Pro residues" evidence="1">
    <location>
        <begin position="260"/>
        <end position="277"/>
    </location>
</feature>
<feature type="compositionally biased region" description="Low complexity" evidence="1">
    <location>
        <begin position="202"/>
        <end position="215"/>
    </location>
</feature>
<dbReference type="InterPro" id="IPR006837">
    <property type="entry name" value="Divergent_DAC"/>
</dbReference>
<organism evidence="2 3">
    <name type="scientific">Pseudotabrizicola alkalilacus</name>
    <dbReference type="NCBI Taxonomy" id="2305252"/>
    <lineage>
        <taxon>Bacteria</taxon>
        <taxon>Pseudomonadati</taxon>
        <taxon>Pseudomonadota</taxon>
        <taxon>Alphaproteobacteria</taxon>
        <taxon>Rhodobacterales</taxon>
        <taxon>Paracoccaceae</taxon>
        <taxon>Pseudotabrizicola</taxon>
    </lineage>
</organism>
<gene>
    <name evidence="2" type="ORF">D1012_03560</name>
</gene>
<name>A0A411Z830_9RHOB</name>
<feature type="compositionally biased region" description="Low complexity" evidence="1">
    <location>
        <begin position="149"/>
        <end position="173"/>
    </location>
</feature>
<dbReference type="Gene3D" id="3.20.20.370">
    <property type="entry name" value="Glycoside hydrolase/deacetylase"/>
    <property type="match status" value="1"/>
</dbReference>
<feature type="compositionally biased region" description="Pro residues" evidence="1">
    <location>
        <begin position="174"/>
        <end position="184"/>
    </location>
</feature>
<dbReference type="GO" id="GO:0005975">
    <property type="term" value="P:carbohydrate metabolic process"/>
    <property type="evidence" value="ECO:0007669"/>
    <property type="project" value="InterPro"/>
</dbReference>
<feature type="compositionally biased region" description="Low complexity" evidence="1">
    <location>
        <begin position="55"/>
        <end position="72"/>
    </location>
</feature>
<keyword evidence="3" id="KW-1185">Reference proteome</keyword>
<reference evidence="2 3" key="1">
    <citation type="submission" date="2018-08" db="EMBL/GenBank/DDBJ databases">
        <title>Flavobacterium tibetense sp. nov., isolated from a wetland YonghuCo on Tibetan Plateau.</title>
        <authorList>
            <person name="Phurbu D."/>
            <person name="Lu H."/>
            <person name="Xing P."/>
        </authorList>
    </citation>
    <scope>NUCLEOTIDE SEQUENCE [LARGE SCALE GENOMIC DNA]</scope>
    <source>
        <strain evidence="2 3">DJC</strain>
    </source>
</reference>
<accession>A0A411Z830</accession>
<dbReference type="AlphaFoldDB" id="A0A411Z830"/>
<feature type="compositionally biased region" description="Low complexity" evidence="1">
    <location>
        <begin position="80"/>
        <end position="131"/>
    </location>
</feature>
<dbReference type="Proteomes" id="UP000284547">
    <property type="component" value="Unassembled WGS sequence"/>
</dbReference>
<feature type="region of interest" description="Disordered" evidence="1">
    <location>
        <begin position="51"/>
        <end position="331"/>
    </location>
</feature>
<dbReference type="Pfam" id="PF04748">
    <property type="entry name" value="Polysacc_deac_2"/>
    <property type="match status" value="1"/>
</dbReference>
<feature type="compositionally biased region" description="Low complexity" evidence="1">
    <location>
        <begin position="279"/>
        <end position="290"/>
    </location>
</feature>
<protein>
    <recommendedName>
        <fullName evidence="4">Divergent polysaccharide deacetylase family protein</fullName>
    </recommendedName>
</protein>
<dbReference type="InterPro" id="IPR011330">
    <property type="entry name" value="Glyco_hydro/deAcase_b/a-brl"/>
</dbReference>
<evidence type="ECO:0000313" key="3">
    <source>
        <dbReference type="Proteomes" id="UP000284547"/>
    </source>
</evidence>
<sequence>MSGNEKRGKTVRGFVRGLVWGTVAAAGGLVVVSQIAGPVSREGLAQADGQAIEGAAPESVTAEAVVPAPVESEPVEPEPEVVAPEPAAEGPTATQEAPAAIAQAEDAPETPAADAPDAPAPIAVTDAPDAPGTAGASQEMPVMPAPSDAAPLQPLAEAPAAPQPDSAAAMAPAPAEPPAAPPSDAPAERMASAGQVNPLPAAPATGDAPMAAAQPDVPGLPGSEGAPAPADLPPPPPLTSEEEALLRPLPDAPAAAAPAAPEPADPTPEPMPLPEPDAVPEAVAEGEGALSPAPGLVDQAPGVVTGRLPRIGSDPAPATEVLPEPEAEQDLPPRQRYARPFDAATQKPLFAILLQDNGQEGVNRAELAALDLPLSIVIDPLSEGAAERAAIWRAGGQEVLMAGTGIPVGAGPGDLEQSFQVLASRLPEAVAVIDPDGNAFQNNRPLATQVVPILTGQGRGLVTFDQGLNAADQVARREGLAAAMIFRSIDGGGEDSPVIRRYLDRAAFKAAQEGRVIVIGALRPETVAAVLEWAVEGRASTVTLAPVSAMLQAN</sequence>
<evidence type="ECO:0000256" key="1">
    <source>
        <dbReference type="SAM" id="MobiDB-lite"/>
    </source>
</evidence>